<accession>A0A9D1P9N1</accession>
<dbReference type="EMBL" id="DVOT01000246">
    <property type="protein sequence ID" value="HIV29024.1"/>
    <property type="molecule type" value="Genomic_DNA"/>
</dbReference>
<proteinExistence type="predicted"/>
<name>A0A9D1P9N1_9FIRM</name>
<reference evidence="1" key="1">
    <citation type="submission" date="2020-10" db="EMBL/GenBank/DDBJ databases">
        <authorList>
            <person name="Gilroy R."/>
        </authorList>
    </citation>
    <scope>NUCLEOTIDE SEQUENCE</scope>
    <source>
        <strain evidence="1">CHK183-6373</strain>
    </source>
</reference>
<evidence type="ECO:0000313" key="1">
    <source>
        <dbReference type="EMBL" id="HIV29024.1"/>
    </source>
</evidence>
<sequence>MAVIRDDSQQTTANITVVDDDGTRKTVACASCHIRPGKGMTFTLDAMDDAAGVDEESMAAVRASIAAYMGEEIQKAAALGVPVAMPVLASDAG</sequence>
<gene>
    <name evidence="1" type="ORF">IAA64_13760</name>
</gene>
<evidence type="ECO:0000313" key="2">
    <source>
        <dbReference type="Proteomes" id="UP000886884"/>
    </source>
</evidence>
<comment type="caution">
    <text evidence="1">The sequence shown here is derived from an EMBL/GenBank/DDBJ whole genome shotgun (WGS) entry which is preliminary data.</text>
</comment>
<organism evidence="1 2">
    <name type="scientific">Candidatus Ornithocaccomicrobium faecavium</name>
    <dbReference type="NCBI Taxonomy" id="2840890"/>
    <lineage>
        <taxon>Bacteria</taxon>
        <taxon>Bacillati</taxon>
        <taxon>Bacillota</taxon>
        <taxon>Clostridia</taxon>
        <taxon>Candidatus Ornithocaccomicrobium</taxon>
    </lineage>
</organism>
<protein>
    <submittedName>
        <fullName evidence="1">Uncharacterized protein</fullName>
    </submittedName>
</protein>
<dbReference type="Proteomes" id="UP000886884">
    <property type="component" value="Unassembled WGS sequence"/>
</dbReference>
<reference evidence="1" key="2">
    <citation type="journal article" date="2021" name="PeerJ">
        <title>Extensive microbial diversity within the chicken gut microbiome revealed by metagenomics and culture.</title>
        <authorList>
            <person name="Gilroy R."/>
            <person name="Ravi A."/>
            <person name="Getino M."/>
            <person name="Pursley I."/>
            <person name="Horton D.L."/>
            <person name="Alikhan N.F."/>
            <person name="Baker D."/>
            <person name="Gharbi K."/>
            <person name="Hall N."/>
            <person name="Watson M."/>
            <person name="Adriaenssens E.M."/>
            <person name="Foster-Nyarko E."/>
            <person name="Jarju S."/>
            <person name="Secka A."/>
            <person name="Antonio M."/>
            <person name="Oren A."/>
            <person name="Chaudhuri R.R."/>
            <person name="La Ragione R."/>
            <person name="Hildebrand F."/>
            <person name="Pallen M.J."/>
        </authorList>
    </citation>
    <scope>NUCLEOTIDE SEQUENCE</scope>
    <source>
        <strain evidence="1">CHK183-6373</strain>
    </source>
</reference>
<dbReference type="AlphaFoldDB" id="A0A9D1P9N1"/>